<gene>
    <name evidence="2" type="ORF">PPG34_09715</name>
</gene>
<evidence type="ECO:0000259" key="1">
    <source>
        <dbReference type="Pfam" id="PF02426"/>
    </source>
</evidence>
<feature type="domain" description="Muconolactone isomerase" evidence="1">
    <location>
        <begin position="1"/>
        <end position="88"/>
    </location>
</feature>
<proteinExistence type="predicted"/>
<keyword evidence="3" id="KW-1185">Reference proteome</keyword>
<evidence type="ECO:0000313" key="2">
    <source>
        <dbReference type="EMBL" id="MDT7042627.1"/>
    </source>
</evidence>
<dbReference type="SUPFAM" id="SSF54909">
    <property type="entry name" value="Dimeric alpha+beta barrel"/>
    <property type="match status" value="1"/>
</dbReference>
<sequence>MLFFVKVRVKHEGMSLDELWTLWEKEAKSALGAKQAGKVQALYKVVGQRRVLAIADVESHDELDRILMAGIPMANVVDVEEVLPIRAYEDFANDLKRRWK</sequence>
<protein>
    <submittedName>
        <fullName evidence="2">Muconolactone Delta-isomerase family protein</fullName>
    </submittedName>
</protein>
<accession>A0ABU3K886</accession>
<dbReference type="Proteomes" id="UP001250932">
    <property type="component" value="Unassembled WGS sequence"/>
</dbReference>
<dbReference type="InterPro" id="IPR026029">
    <property type="entry name" value="MLI_dom"/>
</dbReference>
<dbReference type="Gene3D" id="3.30.70.1060">
    <property type="entry name" value="Dimeric alpha+beta barrel"/>
    <property type="match status" value="1"/>
</dbReference>
<comment type="caution">
    <text evidence="2">The sequence shown here is derived from an EMBL/GenBank/DDBJ whole genome shotgun (WGS) entry which is preliminary data.</text>
</comment>
<name>A0ABU3K886_9BACT</name>
<dbReference type="Pfam" id="PF02426">
    <property type="entry name" value="MIase"/>
    <property type="match status" value="1"/>
</dbReference>
<evidence type="ECO:0000313" key="3">
    <source>
        <dbReference type="Proteomes" id="UP001250932"/>
    </source>
</evidence>
<dbReference type="RefSeq" id="WP_313833063.1">
    <property type="nucleotide sequence ID" value="NZ_JAQOUE010000001.1"/>
</dbReference>
<dbReference type="InterPro" id="IPR011008">
    <property type="entry name" value="Dimeric_a/b-barrel"/>
</dbReference>
<reference evidence="2 3" key="1">
    <citation type="journal article" date="2023" name="ISME J.">
        <title>Cultivation and genomic characterization of novel and ubiquitous marine nitrite-oxidizing bacteria from the Nitrospirales.</title>
        <authorList>
            <person name="Mueller A.J."/>
            <person name="Daebeler A."/>
            <person name="Herbold C.W."/>
            <person name="Kirkegaard R.H."/>
            <person name="Daims H."/>
        </authorList>
    </citation>
    <scope>NUCLEOTIDE SEQUENCE [LARGE SCALE GENOMIC DNA]</scope>
    <source>
        <strain evidence="2 3">EB</strain>
    </source>
</reference>
<organism evidence="2 3">
    <name type="scientific">Candidatus Nitronereus thalassa</name>
    <dbReference type="NCBI Taxonomy" id="3020898"/>
    <lineage>
        <taxon>Bacteria</taxon>
        <taxon>Pseudomonadati</taxon>
        <taxon>Nitrospirota</taxon>
        <taxon>Nitrospiria</taxon>
        <taxon>Nitrospirales</taxon>
        <taxon>Nitrospiraceae</taxon>
        <taxon>Candidatus Nitronereus</taxon>
    </lineage>
</organism>
<dbReference type="EMBL" id="JAQOUE010000001">
    <property type="protein sequence ID" value="MDT7042627.1"/>
    <property type="molecule type" value="Genomic_DNA"/>
</dbReference>